<dbReference type="EMBL" id="JAAMPC010000008">
    <property type="protein sequence ID" value="KAG2300672.1"/>
    <property type="molecule type" value="Genomic_DNA"/>
</dbReference>
<evidence type="ECO:0000313" key="3">
    <source>
        <dbReference type="Proteomes" id="UP000886595"/>
    </source>
</evidence>
<evidence type="ECO:0000256" key="1">
    <source>
        <dbReference type="SAM" id="Coils"/>
    </source>
</evidence>
<name>A0A8X7S6R5_BRACI</name>
<proteinExistence type="predicted"/>
<feature type="coiled-coil region" evidence="1">
    <location>
        <begin position="36"/>
        <end position="73"/>
    </location>
</feature>
<sequence length="74" mass="8503">MEKVFLCTHNISGLMRKLKSVQGSRSSPVCQLKDALREQESELEKLTTQIHVVREQTEEAQKMQKRLNDEDSAS</sequence>
<evidence type="ECO:0000313" key="2">
    <source>
        <dbReference type="EMBL" id="KAG2300672.1"/>
    </source>
</evidence>
<keyword evidence="1" id="KW-0175">Coiled coil</keyword>
<accession>A0A8X7S6R5</accession>
<keyword evidence="3" id="KW-1185">Reference proteome</keyword>
<reference evidence="2 3" key="1">
    <citation type="submission" date="2020-02" db="EMBL/GenBank/DDBJ databases">
        <authorList>
            <person name="Ma Q."/>
            <person name="Huang Y."/>
            <person name="Song X."/>
            <person name="Pei D."/>
        </authorList>
    </citation>
    <scope>NUCLEOTIDE SEQUENCE [LARGE SCALE GENOMIC DNA]</scope>
    <source>
        <strain evidence="2">Sxm20200214</strain>
        <tissue evidence="2">Leaf</tissue>
    </source>
</reference>
<dbReference type="AlphaFoldDB" id="A0A8X7S6R5"/>
<organism evidence="2 3">
    <name type="scientific">Brassica carinata</name>
    <name type="common">Ethiopian mustard</name>
    <name type="synonym">Abyssinian cabbage</name>
    <dbReference type="NCBI Taxonomy" id="52824"/>
    <lineage>
        <taxon>Eukaryota</taxon>
        <taxon>Viridiplantae</taxon>
        <taxon>Streptophyta</taxon>
        <taxon>Embryophyta</taxon>
        <taxon>Tracheophyta</taxon>
        <taxon>Spermatophyta</taxon>
        <taxon>Magnoliopsida</taxon>
        <taxon>eudicotyledons</taxon>
        <taxon>Gunneridae</taxon>
        <taxon>Pentapetalae</taxon>
        <taxon>rosids</taxon>
        <taxon>malvids</taxon>
        <taxon>Brassicales</taxon>
        <taxon>Brassicaceae</taxon>
        <taxon>Brassiceae</taxon>
        <taxon>Brassica</taxon>
    </lineage>
</organism>
<gene>
    <name evidence="2" type="ORF">Bca52824_037144</name>
</gene>
<protein>
    <submittedName>
        <fullName evidence="2">Uncharacterized protein</fullName>
    </submittedName>
</protein>
<comment type="caution">
    <text evidence="2">The sequence shown here is derived from an EMBL/GenBank/DDBJ whole genome shotgun (WGS) entry which is preliminary data.</text>
</comment>
<dbReference type="Proteomes" id="UP000886595">
    <property type="component" value="Unassembled WGS sequence"/>
</dbReference>